<dbReference type="AlphaFoldDB" id="A0A6C0JW86"/>
<proteinExistence type="predicted"/>
<dbReference type="EMBL" id="MN740698">
    <property type="protein sequence ID" value="QHU08647.1"/>
    <property type="molecule type" value="Genomic_DNA"/>
</dbReference>
<sequence>MSSSYLSNSILIPVKTGLTPHVSLEMNGQSVHVNLAPLSDGGMKGHSTMRPSTFVERTAVEFLSTLDPKVTMYLASWTIPTLDVCSCTSSDINEGRFELAGVSKIRYLTLDLDRDSMIEVCELARSGRFSHLRELTLKGHPSHCEDPKALYLSVLEAFQQYSELDLLDLSILYHKAIGLINSMRPKRLAIRSSQSYYSDIPSTVVGSKGLYVPARSDHPYLNVRHVEADLEYLVDIMAHVNEDYLRDFKVLYSDTGSNCTPESLLESQELRAYIIGLTKRGKNVTVSSGVFNMLTKHESYLFSHTKPDDPEQRTELFYYPISDTKFKKIIHNGIHPIDTDTLDQLLNMGTEVESRELGLTGSTLHFSRHAAVMGKEYILCNKEALNVRLNGVEIEQFVEDGRGLLTVELRSD</sequence>
<reference evidence="1" key="1">
    <citation type="journal article" date="2020" name="Nature">
        <title>Giant virus diversity and host interactions through global metagenomics.</title>
        <authorList>
            <person name="Schulz F."/>
            <person name="Roux S."/>
            <person name="Paez-Espino D."/>
            <person name="Jungbluth S."/>
            <person name="Walsh D.A."/>
            <person name="Denef V.J."/>
            <person name="McMahon K.D."/>
            <person name="Konstantinidis K.T."/>
            <person name="Eloe-Fadrosh E.A."/>
            <person name="Kyrpides N.C."/>
            <person name="Woyke T."/>
        </authorList>
    </citation>
    <scope>NUCLEOTIDE SEQUENCE</scope>
    <source>
        <strain evidence="1">GVMAG-S-1063924-116</strain>
    </source>
</reference>
<organism evidence="1">
    <name type="scientific">viral metagenome</name>
    <dbReference type="NCBI Taxonomy" id="1070528"/>
    <lineage>
        <taxon>unclassified sequences</taxon>
        <taxon>metagenomes</taxon>
        <taxon>organismal metagenomes</taxon>
    </lineage>
</organism>
<evidence type="ECO:0000313" key="1">
    <source>
        <dbReference type="EMBL" id="QHU08647.1"/>
    </source>
</evidence>
<protein>
    <submittedName>
        <fullName evidence="1">Uncharacterized protein</fullName>
    </submittedName>
</protein>
<accession>A0A6C0JW86</accession>
<name>A0A6C0JW86_9ZZZZ</name>